<dbReference type="AlphaFoldDB" id="A0A379F1U6"/>
<organism evidence="2 3">
    <name type="scientific">Prevotella pallens</name>
    <dbReference type="NCBI Taxonomy" id="60133"/>
    <lineage>
        <taxon>Bacteria</taxon>
        <taxon>Pseudomonadati</taxon>
        <taxon>Bacteroidota</taxon>
        <taxon>Bacteroidia</taxon>
        <taxon>Bacteroidales</taxon>
        <taxon>Prevotellaceae</taxon>
        <taxon>Prevotella</taxon>
    </lineage>
</organism>
<dbReference type="GeneID" id="78570913"/>
<evidence type="ECO:0000313" key="2">
    <source>
        <dbReference type="EMBL" id="SUC12617.1"/>
    </source>
</evidence>
<dbReference type="InterPro" id="IPR007345">
    <property type="entry name" value="Polysacch_pyruvyl_Trfase"/>
</dbReference>
<accession>A0A379F1U6</accession>
<protein>
    <submittedName>
        <fullName evidence="2">Polysaccharide pyruvyl transferase</fullName>
    </submittedName>
</protein>
<dbReference type="Proteomes" id="UP000254235">
    <property type="component" value="Unassembled WGS sequence"/>
</dbReference>
<reference evidence="2 3" key="1">
    <citation type="submission" date="2018-06" db="EMBL/GenBank/DDBJ databases">
        <authorList>
            <consortium name="Pathogen Informatics"/>
            <person name="Doyle S."/>
        </authorList>
    </citation>
    <scope>NUCLEOTIDE SEQUENCE [LARGE SCALE GENOMIC DNA]</scope>
    <source>
        <strain evidence="2 3">NCTC13043</strain>
    </source>
</reference>
<evidence type="ECO:0000313" key="3">
    <source>
        <dbReference type="Proteomes" id="UP000254235"/>
    </source>
</evidence>
<dbReference type="RefSeq" id="WP_115083362.1">
    <property type="nucleotide sequence ID" value="NZ_JABZTS010000014.1"/>
</dbReference>
<name>A0A379F1U6_9BACT</name>
<proteinExistence type="predicted"/>
<keyword evidence="2" id="KW-0808">Transferase</keyword>
<evidence type="ECO:0000259" key="1">
    <source>
        <dbReference type="Pfam" id="PF04230"/>
    </source>
</evidence>
<dbReference type="GO" id="GO:0016740">
    <property type="term" value="F:transferase activity"/>
    <property type="evidence" value="ECO:0007669"/>
    <property type="project" value="UniProtKB-KW"/>
</dbReference>
<feature type="domain" description="Polysaccharide pyruvyl transferase" evidence="1">
    <location>
        <begin position="13"/>
        <end position="297"/>
    </location>
</feature>
<sequence>MKIGIITFQCAHNYGAVLQAYALKEYLKTLGYSVNIINYRPRYIVNAYKKNNLRNWLSRDPYKCIIRLFIELIVKPIRIKRWYAFENFMNRYLDLHPYKRNEDFSEYNVLVLGSDQIWNPGITGGKFDGVYFGNDAKCKIVSYAASSRFEKLSKQQKDFFSNALQKIEHISVREDSLASLLQPLIDKEIKIVIDPTLLAGRRIFDKIAIPSKKNKYLLLYQIGQWKELNRLAVKIAKKLNLEIIEITSHPIIPKSGLIQTASPSEFIGYFQNASFVVTTSFHGLAFSLIYNKEFYCLKQKSNSDLRLLSLLNKLDLDNRCLEIGEEPNFEVINYSKVNEKLNREVELSLKYLEIALN</sequence>
<dbReference type="EMBL" id="UGTP01000001">
    <property type="protein sequence ID" value="SUC12617.1"/>
    <property type="molecule type" value="Genomic_DNA"/>
</dbReference>
<gene>
    <name evidence="2" type="ORF">NCTC13043_01224</name>
</gene>
<dbReference type="OrthoDB" id="9799278at2"/>
<dbReference type="Pfam" id="PF04230">
    <property type="entry name" value="PS_pyruv_trans"/>
    <property type="match status" value="1"/>
</dbReference>